<keyword evidence="1" id="KW-0472">Membrane</keyword>
<gene>
    <name evidence="2" type="ORF">AYP45_01060</name>
</gene>
<protein>
    <submittedName>
        <fullName evidence="2">Uncharacterized protein</fullName>
    </submittedName>
</protein>
<dbReference type="STRING" id="1004156.AYP45_01060"/>
<name>A0A1V4AXQ2_9BACT</name>
<dbReference type="Proteomes" id="UP000189681">
    <property type="component" value="Unassembled WGS sequence"/>
</dbReference>
<comment type="caution">
    <text evidence="2">The sequence shown here is derived from an EMBL/GenBank/DDBJ whole genome shotgun (WGS) entry which is preliminary data.</text>
</comment>
<evidence type="ECO:0000256" key="1">
    <source>
        <dbReference type="SAM" id="Phobius"/>
    </source>
</evidence>
<evidence type="ECO:0000313" key="3">
    <source>
        <dbReference type="Proteomes" id="UP000189681"/>
    </source>
</evidence>
<keyword evidence="1" id="KW-0812">Transmembrane</keyword>
<evidence type="ECO:0000313" key="2">
    <source>
        <dbReference type="EMBL" id="OOP57851.1"/>
    </source>
</evidence>
<accession>A0A1V4AXQ2</accession>
<keyword evidence="1" id="KW-1133">Transmembrane helix</keyword>
<dbReference type="AlphaFoldDB" id="A0A1V4AXQ2"/>
<reference evidence="2 3" key="1">
    <citation type="journal article" date="2017" name="Water Res.">
        <title>Discovery and metagenomic analysis of an anammox bacterial enrichment related to Candidatus "Brocadia caroliniensis" in a full-scale glycerol-fed nitritation-denitritation separate centrate treatment process.</title>
        <authorList>
            <person name="Park H."/>
            <person name="Brotto A.C."/>
            <person name="van Loosdrecht M.C."/>
            <person name="Chandran K."/>
        </authorList>
    </citation>
    <scope>NUCLEOTIDE SEQUENCE [LARGE SCALE GENOMIC DNA]</scope>
    <source>
        <strain evidence="2">26THWARD</strain>
    </source>
</reference>
<feature type="transmembrane region" description="Helical" evidence="1">
    <location>
        <begin position="54"/>
        <end position="77"/>
    </location>
</feature>
<proteinExistence type="predicted"/>
<organism evidence="2 3">
    <name type="scientific">Candidatus Brocadia carolinensis</name>
    <dbReference type="NCBI Taxonomy" id="1004156"/>
    <lineage>
        <taxon>Bacteria</taxon>
        <taxon>Pseudomonadati</taxon>
        <taxon>Planctomycetota</taxon>
        <taxon>Candidatus Brocadiia</taxon>
        <taxon>Candidatus Brocadiales</taxon>
        <taxon>Candidatus Brocadiaceae</taxon>
        <taxon>Candidatus Brocadia</taxon>
    </lineage>
</organism>
<dbReference type="EMBL" id="AYTS01000010">
    <property type="protein sequence ID" value="OOP57851.1"/>
    <property type="molecule type" value="Genomic_DNA"/>
</dbReference>
<sequence length="82" mass="9406">MGQRVTHKKAFVKRKRFSVAKNCKIFALSNEKMIMLKYIHPNARTRIFRLKTGICLLISHVLITTTPLTLSLVSATFTQQTD</sequence>